<protein>
    <submittedName>
        <fullName evidence="7">LysE family translocator</fullName>
    </submittedName>
</protein>
<dbReference type="AlphaFoldDB" id="A0A5D9D9S4"/>
<sequence>MTIDTWYLYIGTVLLLMSTPGPSQLLMLANSLSSGLPRSAMTAAGDLTANLLQMLVAISGLSYLIESHEKAVVVIQWFGVSILLYLGTRSLIERRPLHVQGAHEEKRKSGRALYVQGFFVSVVNPKAVVFFAALFPQFIDPAGGVGLQFAILSSTYLLLDGLFLMAYAVLAVRLAGWVASHDGMMLRCGPGVLLSVVAVGLAVKAL</sequence>
<feature type="transmembrane region" description="Helical" evidence="6">
    <location>
        <begin position="6"/>
        <end position="26"/>
    </location>
</feature>
<gene>
    <name evidence="7" type="ORF">FZZ93_08100</name>
</gene>
<dbReference type="OrthoDB" id="9804822at2"/>
<keyword evidence="4 6" id="KW-1133">Transmembrane helix</keyword>
<feature type="transmembrane region" description="Helical" evidence="6">
    <location>
        <begin position="184"/>
        <end position="203"/>
    </location>
</feature>
<accession>A0A5D9D9S4</accession>
<keyword evidence="8" id="KW-1185">Reference proteome</keyword>
<dbReference type="GO" id="GO:0005886">
    <property type="term" value="C:plasma membrane"/>
    <property type="evidence" value="ECO:0007669"/>
    <property type="project" value="UniProtKB-SubCell"/>
</dbReference>
<dbReference type="RefSeq" id="WP_149321810.1">
    <property type="nucleotide sequence ID" value="NZ_JARWAH010000007.1"/>
</dbReference>
<dbReference type="PANTHER" id="PTHR30086">
    <property type="entry name" value="ARGININE EXPORTER PROTEIN ARGO"/>
    <property type="match status" value="1"/>
</dbReference>
<evidence type="ECO:0000256" key="5">
    <source>
        <dbReference type="ARBA" id="ARBA00023136"/>
    </source>
</evidence>
<keyword evidence="3 6" id="KW-0812">Transmembrane</keyword>
<dbReference type="PANTHER" id="PTHR30086:SF20">
    <property type="entry name" value="ARGININE EXPORTER PROTEIN ARGO-RELATED"/>
    <property type="match status" value="1"/>
</dbReference>
<dbReference type="PIRSF" id="PIRSF006324">
    <property type="entry name" value="LeuE"/>
    <property type="match status" value="1"/>
</dbReference>
<comment type="caution">
    <text evidence="7">The sequence shown here is derived from an EMBL/GenBank/DDBJ whole genome shotgun (WGS) entry which is preliminary data.</text>
</comment>
<feature type="transmembrane region" description="Helical" evidence="6">
    <location>
        <begin position="71"/>
        <end position="92"/>
    </location>
</feature>
<evidence type="ECO:0000313" key="8">
    <source>
        <dbReference type="Proteomes" id="UP000324260"/>
    </source>
</evidence>
<dbReference type="EMBL" id="VTPU01000006">
    <property type="protein sequence ID" value="TZG40193.1"/>
    <property type="molecule type" value="Genomic_DNA"/>
</dbReference>
<comment type="subcellular location">
    <subcellularLocation>
        <location evidence="1">Cell membrane</location>
        <topology evidence="1">Multi-pass membrane protein</topology>
    </subcellularLocation>
</comment>
<keyword evidence="2" id="KW-1003">Cell membrane</keyword>
<evidence type="ECO:0000256" key="1">
    <source>
        <dbReference type="ARBA" id="ARBA00004651"/>
    </source>
</evidence>
<reference evidence="7 8" key="1">
    <citation type="submission" date="2019-08" db="EMBL/GenBank/DDBJ databases">
        <title>Draft Genome Sequence of Halomonas eurihalina Isolated from Preserved Hide-surface.</title>
        <authorList>
            <person name="Hussain S.A."/>
            <person name="Xu A."/>
            <person name="Sarker M."/>
            <person name="Sommers C."/>
        </authorList>
    </citation>
    <scope>NUCLEOTIDE SEQUENCE [LARGE SCALE GENOMIC DNA]</scope>
    <source>
        <strain evidence="7 8">MS1</strain>
    </source>
</reference>
<evidence type="ECO:0000313" key="7">
    <source>
        <dbReference type="EMBL" id="TZG40193.1"/>
    </source>
</evidence>
<dbReference type="Proteomes" id="UP000324260">
    <property type="component" value="Unassembled WGS sequence"/>
</dbReference>
<dbReference type="GO" id="GO:0015171">
    <property type="term" value="F:amino acid transmembrane transporter activity"/>
    <property type="evidence" value="ECO:0007669"/>
    <property type="project" value="TreeGrafter"/>
</dbReference>
<evidence type="ECO:0000256" key="4">
    <source>
        <dbReference type="ARBA" id="ARBA00022989"/>
    </source>
</evidence>
<dbReference type="InterPro" id="IPR001123">
    <property type="entry name" value="LeuE-type"/>
</dbReference>
<feature type="transmembrane region" description="Helical" evidence="6">
    <location>
        <begin position="147"/>
        <end position="172"/>
    </location>
</feature>
<organism evidence="7 8">
    <name type="scientific">Halomonas eurihalina</name>
    <dbReference type="NCBI Taxonomy" id="42566"/>
    <lineage>
        <taxon>Bacteria</taxon>
        <taxon>Pseudomonadati</taxon>
        <taxon>Pseudomonadota</taxon>
        <taxon>Gammaproteobacteria</taxon>
        <taxon>Oceanospirillales</taxon>
        <taxon>Halomonadaceae</taxon>
        <taxon>Halomonas</taxon>
    </lineage>
</organism>
<feature type="transmembrane region" description="Helical" evidence="6">
    <location>
        <begin position="113"/>
        <end position="135"/>
    </location>
</feature>
<keyword evidence="5 6" id="KW-0472">Membrane</keyword>
<proteinExistence type="predicted"/>
<dbReference type="Pfam" id="PF01810">
    <property type="entry name" value="LysE"/>
    <property type="match status" value="1"/>
</dbReference>
<evidence type="ECO:0000256" key="6">
    <source>
        <dbReference type="SAM" id="Phobius"/>
    </source>
</evidence>
<name>A0A5D9D9S4_HALER</name>
<evidence type="ECO:0000256" key="2">
    <source>
        <dbReference type="ARBA" id="ARBA00022475"/>
    </source>
</evidence>
<evidence type="ECO:0000256" key="3">
    <source>
        <dbReference type="ARBA" id="ARBA00022692"/>
    </source>
</evidence>